<reference evidence="1 2" key="1">
    <citation type="submission" date="2015-01" db="EMBL/GenBank/DDBJ databases">
        <title>Evolution of Trichinella species and genotypes.</title>
        <authorList>
            <person name="Korhonen P.K."/>
            <person name="Edoardo P."/>
            <person name="Giuseppe L.R."/>
            <person name="Gasser R.B."/>
        </authorList>
    </citation>
    <scope>NUCLEOTIDE SEQUENCE [LARGE SCALE GENOMIC DNA]</scope>
    <source>
        <strain evidence="1">ISS1029</strain>
    </source>
</reference>
<accession>A0A0V1DYT7</accession>
<comment type="caution">
    <text evidence="1">The sequence shown here is derived from an EMBL/GenBank/DDBJ whole genome shotgun (WGS) entry which is preliminary data.</text>
</comment>
<dbReference type="Proteomes" id="UP000055024">
    <property type="component" value="Unassembled WGS sequence"/>
</dbReference>
<evidence type="ECO:0000313" key="2">
    <source>
        <dbReference type="Proteomes" id="UP000055024"/>
    </source>
</evidence>
<sequence length="30" mass="3509">MSCSAEFHQKRPRSSGVNGLEIWRIAYDNR</sequence>
<dbReference type="AlphaFoldDB" id="A0A0V1DYT7"/>
<keyword evidence="2" id="KW-1185">Reference proteome</keyword>
<proteinExistence type="predicted"/>
<organism evidence="1 2">
    <name type="scientific">Trichinella zimbabwensis</name>
    <dbReference type="NCBI Taxonomy" id="268475"/>
    <lineage>
        <taxon>Eukaryota</taxon>
        <taxon>Metazoa</taxon>
        <taxon>Ecdysozoa</taxon>
        <taxon>Nematoda</taxon>
        <taxon>Enoplea</taxon>
        <taxon>Dorylaimia</taxon>
        <taxon>Trichinellida</taxon>
        <taxon>Trichinellidae</taxon>
        <taxon>Trichinella</taxon>
    </lineage>
</organism>
<name>A0A0V1DYT7_9BILA</name>
<protein>
    <submittedName>
        <fullName evidence="1">Uncharacterized protein</fullName>
    </submittedName>
</protein>
<gene>
    <name evidence="1" type="ORF">T11_16343</name>
</gene>
<dbReference type="EMBL" id="JYDP01007548">
    <property type="protein sequence ID" value="KRY66417.1"/>
    <property type="molecule type" value="Genomic_DNA"/>
</dbReference>
<evidence type="ECO:0000313" key="1">
    <source>
        <dbReference type="EMBL" id="KRY66417.1"/>
    </source>
</evidence>